<evidence type="ECO:0000256" key="1">
    <source>
        <dbReference type="SAM" id="MobiDB-lite"/>
    </source>
</evidence>
<dbReference type="Pfam" id="PF14140">
    <property type="entry name" value="YpzI"/>
    <property type="match status" value="1"/>
</dbReference>
<dbReference type="AlphaFoldDB" id="A0A1H0WFC3"/>
<evidence type="ECO:0000313" key="3">
    <source>
        <dbReference type="Proteomes" id="UP000199159"/>
    </source>
</evidence>
<proteinExistence type="predicted"/>
<dbReference type="InterPro" id="IPR025414">
    <property type="entry name" value="YpzI-like"/>
</dbReference>
<gene>
    <name evidence="2" type="ORF">SAMN05216565_11125</name>
</gene>
<dbReference type="STRING" id="930152.SAMN05216565_11125"/>
<name>A0A1H0WFC3_9BACI</name>
<keyword evidence="3" id="KW-1185">Reference proteome</keyword>
<dbReference type="EMBL" id="FNJU01000011">
    <property type="protein sequence ID" value="SDP89430.1"/>
    <property type="molecule type" value="Genomic_DNA"/>
</dbReference>
<dbReference type="RefSeq" id="WP_090857438.1">
    <property type="nucleotide sequence ID" value="NZ_FNJU01000011.1"/>
</dbReference>
<sequence length="44" mass="5193">MGKDRQEKKLRERNVVRADRDPELHNPGATKLEGPEEARERNEH</sequence>
<feature type="region of interest" description="Disordered" evidence="1">
    <location>
        <begin position="1"/>
        <end position="44"/>
    </location>
</feature>
<feature type="compositionally biased region" description="Basic and acidic residues" evidence="1">
    <location>
        <begin position="1"/>
        <end position="24"/>
    </location>
</feature>
<accession>A0A1H0WFC3</accession>
<organism evidence="2 3">
    <name type="scientific">Litchfieldia salsa</name>
    <dbReference type="NCBI Taxonomy" id="930152"/>
    <lineage>
        <taxon>Bacteria</taxon>
        <taxon>Bacillati</taxon>
        <taxon>Bacillota</taxon>
        <taxon>Bacilli</taxon>
        <taxon>Bacillales</taxon>
        <taxon>Bacillaceae</taxon>
        <taxon>Litchfieldia</taxon>
    </lineage>
</organism>
<protein>
    <submittedName>
        <fullName evidence="2">YpzI-like protein</fullName>
    </submittedName>
</protein>
<dbReference type="Proteomes" id="UP000199159">
    <property type="component" value="Unassembled WGS sequence"/>
</dbReference>
<reference evidence="3" key="1">
    <citation type="submission" date="2016-10" db="EMBL/GenBank/DDBJ databases">
        <authorList>
            <person name="Varghese N."/>
            <person name="Submissions S."/>
        </authorList>
    </citation>
    <scope>NUCLEOTIDE SEQUENCE [LARGE SCALE GENOMIC DNA]</scope>
    <source>
        <strain evidence="3">IBRC-M10078</strain>
    </source>
</reference>
<feature type="compositionally biased region" description="Basic and acidic residues" evidence="1">
    <location>
        <begin position="33"/>
        <end position="44"/>
    </location>
</feature>
<evidence type="ECO:0000313" key="2">
    <source>
        <dbReference type="EMBL" id="SDP89430.1"/>
    </source>
</evidence>
<dbReference type="OrthoDB" id="2692085at2"/>